<accession>A0A9D4PYC7</accession>
<dbReference type="EMBL" id="JABSTV010001249">
    <property type="protein sequence ID" value="KAH7961193.1"/>
    <property type="molecule type" value="Genomic_DNA"/>
</dbReference>
<reference evidence="3" key="2">
    <citation type="submission" date="2021-09" db="EMBL/GenBank/DDBJ databases">
        <authorList>
            <person name="Jia N."/>
            <person name="Wang J."/>
            <person name="Shi W."/>
            <person name="Du L."/>
            <person name="Sun Y."/>
            <person name="Zhan W."/>
            <person name="Jiang J."/>
            <person name="Wang Q."/>
            <person name="Zhang B."/>
            <person name="Ji P."/>
            <person name="Sakyi L.B."/>
            <person name="Cui X."/>
            <person name="Yuan T."/>
            <person name="Jiang B."/>
            <person name="Yang W."/>
            <person name="Lam T.T.-Y."/>
            <person name="Chang Q."/>
            <person name="Ding S."/>
            <person name="Wang X."/>
            <person name="Zhu J."/>
            <person name="Ruan X."/>
            <person name="Zhao L."/>
            <person name="Wei J."/>
            <person name="Que T."/>
            <person name="Du C."/>
            <person name="Cheng J."/>
            <person name="Dai P."/>
            <person name="Han X."/>
            <person name="Huang E."/>
            <person name="Gao Y."/>
            <person name="Liu J."/>
            <person name="Shao H."/>
            <person name="Ye R."/>
            <person name="Li L."/>
            <person name="Wei W."/>
            <person name="Wang X."/>
            <person name="Wang C."/>
            <person name="Huo Q."/>
            <person name="Li W."/>
            <person name="Guo W."/>
            <person name="Chen H."/>
            <person name="Chen S."/>
            <person name="Zhou L."/>
            <person name="Zhou L."/>
            <person name="Ni X."/>
            <person name="Tian J."/>
            <person name="Zhou Y."/>
            <person name="Sheng Y."/>
            <person name="Liu T."/>
            <person name="Pan Y."/>
            <person name="Xia L."/>
            <person name="Li J."/>
            <person name="Zhao F."/>
            <person name="Cao W."/>
        </authorList>
    </citation>
    <scope>NUCLEOTIDE SEQUENCE</scope>
    <source>
        <strain evidence="3">Rsan-2018</strain>
        <tissue evidence="3">Larvae</tissue>
    </source>
</reference>
<evidence type="ECO:0000313" key="3">
    <source>
        <dbReference type="EMBL" id="KAH7961193.1"/>
    </source>
</evidence>
<feature type="domain" description="SWIM-type" evidence="2">
    <location>
        <begin position="147"/>
        <end position="178"/>
    </location>
</feature>
<evidence type="ECO:0000259" key="2">
    <source>
        <dbReference type="PROSITE" id="PS50966"/>
    </source>
</evidence>
<gene>
    <name evidence="3" type="ORF">HPB52_005390</name>
</gene>
<keyword evidence="4" id="KW-1185">Reference proteome</keyword>
<dbReference type="PROSITE" id="PS50966">
    <property type="entry name" value="ZF_SWIM"/>
    <property type="match status" value="1"/>
</dbReference>
<dbReference type="PANTHER" id="PTHR35385:SF2">
    <property type="entry name" value="PROTEIN B, PUTATIVE-RELATED"/>
    <property type="match status" value="1"/>
</dbReference>
<dbReference type="PANTHER" id="PTHR35385">
    <property type="entry name" value="PROTEIN B, PUTATIVE-RELATED-RELATED"/>
    <property type="match status" value="1"/>
</dbReference>
<reference evidence="3" key="1">
    <citation type="journal article" date="2020" name="Cell">
        <title>Large-Scale Comparative Analyses of Tick Genomes Elucidate Their Genetic Diversity and Vector Capacities.</title>
        <authorList>
            <consortium name="Tick Genome and Microbiome Consortium (TIGMIC)"/>
            <person name="Jia N."/>
            <person name="Wang J."/>
            <person name="Shi W."/>
            <person name="Du L."/>
            <person name="Sun Y."/>
            <person name="Zhan W."/>
            <person name="Jiang J.F."/>
            <person name="Wang Q."/>
            <person name="Zhang B."/>
            <person name="Ji P."/>
            <person name="Bell-Sakyi L."/>
            <person name="Cui X.M."/>
            <person name="Yuan T.T."/>
            <person name="Jiang B.G."/>
            <person name="Yang W.F."/>
            <person name="Lam T.T."/>
            <person name="Chang Q.C."/>
            <person name="Ding S.J."/>
            <person name="Wang X.J."/>
            <person name="Zhu J.G."/>
            <person name="Ruan X.D."/>
            <person name="Zhao L."/>
            <person name="Wei J.T."/>
            <person name="Ye R.Z."/>
            <person name="Que T.C."/>
            <person name="Du C.H."/>
            <person name="Zhou Y.H."/>
            <person name="Cheng J.X."/>
            <person name="Dai P.F."/>
            <person name="Guo W.B."/>
            <person name="Han X.H."/>
            <person name="Huang E.J."/>
            <person name="Li L.F."/>
            <person name="Wei W."/>
            <person name="Gao Y.C."/>
            <person name="Liu J.Z."/>
            <person name="Shao H.Z."/>
            <person name="Wang X."/>
            <person name="Wang C.C."/>
            <person name="Yang T.C."/>
            <person name="Huo Q.B."/>
            <person name="Li W."/>
            <person name="Chen H.Y."/>
            <person name="Chen S.E."/>
            <person name="Zhou L.G."/>
            <person name="Ni X.B."/>
            <person name="Tian J.H."/>
            <person name="Sheng Y."/>
            <person name="Liu T."/>
            <person name="Pan Y.S."/>
            <person name="Xia L.Y."/>
            <person name="Li J."/>
            <person name="Zhao F."/>
            <person name="Cao W.C."/>
        </authorList>
    </citation>
    <scope>NUCLEOTIDE SEQUENCE</scope>
    <source>
        <strain evidence="3">Rsan-2018</strain>
    </source>
</reference>
<proteinExistence type="predicted"/>
<protein>
    <recommendedName>
        <fullName evidence="2">SWIM-type domain-containing protein</fullName>
    </recommendedName>
</protein>
<evidence type="ECO:0000256" key="1">
    <source>
        <dbReference type="PROSITE-ProRule" id="PRU00325"/>
    </source>
</evidence>
<name>A0A9D4PYC7_RHISA</name>
<organism evidence="3 4">
    <name type="scientific">Rhipicephalus sanguineus</name>
    <name type="common">Brown dog tick</name>
    <name type="synonym">Ixodes sanguineus</name>
    <dbReference type="NCBI Taxonomy" id="34632"/>
    <lineage>
        <taxon>Eukaryota</taxon>
        <taxon>Metazoa</taxon>
        <taxon>Ecdysozoa</taxon>
        <taxon>Arthropoda</taxon>
        <taxon>Chelicerata</taxon>
        <taxon>Arachnida</taxon>
        <taxon>Acari</taxon>
        <taxon>Parasitiformes</taxon>
        <taxon>Ixodida</taxon>
        <taxon>Ixodoidea</taxon>
        <taxon>Ixodidae</taxon>
        <taxon>Rhipicephalinae</taxon>
        <taxon>Rhipicephalus</taxon>
        <taxon>Rhipicephalus</taxon>
    </lineage>
</organism>
<sequence length="220" mass="25116">MYAWSSDEVSAATEQLLSMPRKEYGQRVQPFLERKEEWVHLFRSQLTTRGHNTNNYAEASIRILKDVVLHRWKACNAVALVDLVMEVWEAYFELRLLDHAYSRVPAHKLLYHKLLCKIPRDAASGIKPLGNNIYMVPSAQPDEGKAYEVCQNFGTCTCRAGENGAFCKHQALVHHTYGGNFPNAPVVTAKIRYQLGLLALGEQCQEESFFIDFRDVLPEQ</sequence>
<dbReference type="Proteomes" id="UP000821837">
    <property type="component" value="Chromosome 3"/>
</dbReference>
<dbReference type="InterPro" id="IPR007527">
    <property type="entry name" value="Znf_SWIM"/>
</dbReference>
<dbReference type="GO" id="GO:0008270">
    <property type="term" value="F:zinc ion binding"/>
    <property type="evidence" value="ECO:0007669"/>
    <property type="project" value="UniProtKB-KW"/>
</dbReference>
<keyword evidence="1" id="KW-0479">Metal-binding</keyword>
<evidence type="ECO:0000313" key="4">
    <source>
        <dbReference type="Proteomes" id="UP000821837"/>
    </source>
</evidence>
<keyword evidence="1" id="KW-0863">Zinc-finger</keyword>
<keyword evidence="1" id="KW-0862">Zinc</keyword>
<comment type="caution">
    <text evidence="3">The sequence shown here is derived from an EMBL/GenBank/DDBJ whole genome shotgun (WGS) entry which is preliminary data.</text>
</comment>
<dbReference type="AlphaFoldDB" id="A0A9D4PYC7"/>
<dbReference type="VEuPathDB" id="VectorBase:RSAN_034548"/>